<feature type="domain" description="CAAX prenyl protease 2/Lysostaphin resistance protein A-like" evidence="2">
    <location>
        <begin position="33"/>
        <end position="119"/>
    </location>
</feature>
<evidence type="ECO:0000259" key="2">
    <source>
        <dbReference type="Pfam" id="PF02517"/>
    </source>
</evidence>
<feature type="transmembrane region" description="Helical" evidence="1">
    <location>
        <begin position="23"/>
        <end position="43"/>
    </location>
</feature>
<dbReference type="eggNOG" id="COG1266">
    <property type="taxonomic scope" value="Bacteria"/>
</dbReference>
<evidence type="ECO:0000313" key="3">
    <source>
        <dbReference type="EMBL" id="GAK57570.1"/>
    </source>
</evidence>
<dbReference type="GO" id="GO:0004175">
    <property type="term" value="F:endopeptidase activity"/>
    <property type="evidence" value="ECO:0007669"/>
    <property type="project" value="UniProtKB-ARBA"/>
</dbReference>
<keyword evidence="1" id="KW-0472">Membrane</keyword>
<dbReference type="InterPro" id="IPR003675">
    <property type="entry name" value="Rce1/LyrA-like_dom"/>
</dbReference>
<protein>
    <submittedName>
        <fullName evidence="3">Abortive infection protein</fullName>
    </submittedName>
</protein>
<organism evidence="3 4">
    <name type="scientific">Vecturithrix granuli</name>
    <dbReference type="NCBI Taxonomy" id="1499967"/>
    <lineage>
        <taxon>Bacteria</taxon>
        <taxon>Candidatus Moduliflexota</taxon>
        <taxon>Candidatus Vecturitrichia</taxon>
        <taxon>Candidatus Vecturitrichales</taxon>
        <taxon>Candidatus Vecturitrichaceae</taxon>
        <taxon>Candidatus Vecturithrix</taxon>
    </lineage>
</organism>
<keyword evidence="1" id="KW-0812">Transmembrane</keyword>
<evidence type="ECO:0000313" key="4">
    <source>
        <dbReference type="Proteomes" id="UP000030661"/>
    </source>
</evidence>
<proteinExistence type="predicted"/>
<evidence type="ECO:0000256" key="1">
    <source>
        <dbReference type="SAM" id="Phobius"/>
    </source>
</evidence>
<dbReference type="Pfam" id="PF02517">
    <property type="entry name" value="Rce1-like"/>
    <property type="match status" value="1"/>
</dbReference>
<feature type="transmembrane region" description="Helical" evidence="1">
    <location>
        <begin position="86"/>
        <end position="106"/>
    </location>
</feature>
<keyword evidence="4" id="KW-1185">Reference proteome</keyword>
<name>A0A081BZ15_VECG1</name>
<dbReference type="STRING" id="1499967.U27_04537"/>
<dbReference type="EMBL" id="DF820466">
    <property type="protein sequence ID" value="GAK57570.1"/>
    <property type="molecule type" value="Genomic_DNA"/>
</dbReference>
<feature type="transmembrane region" description="Helical" evidence="1">
    <location>
        <begin position="113"/>
        <end position="134"/>
    </location>
</feature>
<accession>A0A081BZ15</accession>
<dbReference type="HOGENOM" id="CLU_1881653_0_0_0"/>
<reference evidence="3 4" key="1">
    <citation type="journal article" date="2015" name="PeerJ">
        <title>First genomic representation of candidate bacterial phylum KSB3 points to enhanced environmental sensing as a trigger of wastewater bulking.</title>
        <authorList>
            <person name="Sekiguchi Y."/>
            <person name="Ohashi A."/>
            <person name="Parks D.H."/>
            <person name="Yamauchi T."/>
            <person name="Tyson G.W."/>
            <person name="Hugenholtz P."/>
        </authorList>
    </citation>
    <scope>NUCLEOTIDE SEQUENCE [LARGE SCALE GENOMIC DNA]</scope>
</reference>
<dbReference type="AlphaFoldDB" id="A0A081BZ15"/>
<dbReference type="GO" id="GO:0080120">
    <property type="term" value="P:CAAX-box protein maturation"/>
    <property type="evidence" value="ECO:0007669"/>
    <property type="project" value="UniProtKB-ARBA"/>
</dbReference>
<keyword evidence="1" id="KW-1133">Transmembrane helix</keyword>
<dbReference type="Proteomes" id="UP000030661">
    <property type="component" value="Unassembled WGS sequence"/>
</dbReference>
<gene>
    <name evidence="3" type="ORF">U27_04537</name>
</gene>
<sequence>MEHLFLAEPSGYSFNAIFESEKILHGLVGAWWFFGLFVVFAVFNTILGEEFFFRGVLLPKMEGVFGRWNWVANGVLHGFWHVHQPWGIPGSVIASVFLYAFPSWHFRSTWMGVIVHSVQSVFLAFLILGVVLSLA</sequence>